<accession>A0A0J9VED9</accession>
<evidence type="ECO:0008006" key="3">
    <source>
        <dbReference type="Google" id="ProtNLM"/>
    </source>
</evidence>
<name>A0A0J9VED9_FUSO4</name>
<dbReference type="OrthoDB" id="4978615at2759"/>
<dbReference type="AlphaFoldDB" id="A0A0J9VED9"/>
<dbReference type="RefSeq" id="XP_018247331.1">
    <property type="nucleotide sequence ID" value="XM_018400443.1"/>
</dbReference>
<reference evidence="1" key="2">
    <citation type="journal article" date="2010" name="Nature">
        <title>Comparative genomics reveals mobile pathogenicity chromosomes in Fusarium.</title>
        <authorList>
            <person name="Ma L.J."/>
            <person name="van der Does H.C."/>
            <person name="Borkovich K.A."/>
            <person name="Coleman J.J."/>
            <person name="Daboussi M.J."/>
            <person name="Di Pietro A."/>
            <person name="Dufresne M."/>
            <person name="Freitag M."/>
            <person name="Grabherr M."/>
            <person name="Henrissat B."/>
            <person name="Houterman P.M."/>
            <person name="Kang S."/>
            <person name="Shim W.B."/>
            <person name="Woloshuk C."/>
            <person name="Xie X."/>
            <person name="Xu J.R."/>
            <person name="Antoniw J."/>
            <person name="Baker S.E."/>
            <person name="Bluhm B.H."/>
            <person name="Breakspear A."/>
            <person name="Brown D.W."/>
            <person name="Butchko R.A."/>
            <person name="Chapman S."/>
            <person name="Coulson R."/>
            <person name="Coutinho P.M."/>
            <person name="Danchin E.G."/>
            <person name="Diener A."/>
            <person name="Gale L.R."/>
            <person name="Gardiner D.M."/>
            <person name="Goff S."/>
            <person name="Hammond-Kosack K.E."/>
            <person name="Hilburn K."/>
            <person name="Hua-Van A."/>
            <person name="Jonkers W."/>
            <person name="Kazan K."/>
            <person name="Kodira C.D."/>
            <person name="Koehrsen M."/>
            <person name="Kumar L."/>
            <person name="Lee Y.H."/>
            <person name="Li L."/>
            <person name="Manners J.M."/>
            <person name="Miranda-Saavedra D."/>
            <person name="Mukherjee M."/>
            <person name="Park G."/>
            <person name="Park J."/>
            <person name="Park S.Y."/>
            <person name="Proctor R.H."/>
            <person name="Regev A."/>
            <person name="Ruiz-Roldan M.C."/>
            <person name="Sain D."/>
            <person name="Sakthikumar S."/>
            <person name="Sykes S."/>
            <person name="Schwartz D.C."/>
            <person name="Turgeon B.G."/>
            <person name="Wapinski I."/>
            <person name="Yoder O."/>
            <person name="Young S."/>
            <person name="Zeng Q."/>
            <person name="Zhou S."/>
            <person name="Galagan J."/>
            <person name="Cuomo C.A."/>
            <person name="Kistler H.C."/>
            <person name="Rep M."/>
        </authorList>
    </citation>
    <scope>NUCLEOTIDE SEQUENCE [LARGE SCALE GENOMIC DNA]</scope>
    <source>
        <strain evidence="1">4287</strain>
    </source>
</reference>
<dbReference type="EMBL" id="DS231707">
    <property type="protein sequence ID" value="KNB09286.1"/>
    <property type="molecule type" value="Genomic_DNA"/>
</dbReference>
<dbReference type="VEuPathDB" id="FungiDB:FOXG_20178"/>
<sequence length="80" mass="9172">MATTTTVVRKDHKKWKCNKNISGRLCGTVTSMSNIYCDKCDNRRQTDDEALASDESSIGRMYHLDTSLTEHWEYTSPEPL</sequence>
<organism evidence="1 2">
    <name type="scientific">Fusarium oxysporum f. sp. lycopersici (strain 4287 / CBS 123668 / FGSC 9935 / NRRL 34936)</name>
    <name type="common">Fusarium vascular wilt of tomato</name>
    <dbReference type="NCBI Taxonomy" id="426428"/>
    <lineage>
        <taxon>Eukaryota</taxon>
        <taxon>Fungi</taxon>
        <taxon>Dikarya</taxon>
        <taxon>Ascomycota</taxon>
        <taxon>Pezizomycotina</taxon>
        <taxon>Sordariomycetes</taxon>
        <taxon>Hypocreomycetidae</taxon>
        <taxon>Hypocreales</taxon>
        <taxon>Nectriaceae</taxon>
        <taxon>Fusarium</taxon>
        <taxon>Fusarium oxysporum species complex</taxon>
    </lineage>
</organism>
<gene>
    <name evidence="1" type="ORF">FOXG_20178</name>
</gene>
<evidence type="ECO:0000313" key="2">
    <source>
        <dbReference type="Proteomes" id="UP000009097"/>
    </source>
</evidence>
<dbReference type="GeneID" id="28960884"/>
<reference evidence="1" key="1">
    <citation type="submission" date="2007-04" db="EMBL/GenBank/DDBJ databases">
        <authorList>
            <consortium name="The Broad Institute Genome Sequencing Platform"/>
            <person name="Birren B."/>
            <person name="Lander E."/>
            <person name="Galagan J."/>
            <person name="Nusbaum C."/>
            <person name="Devon K."/>
            <person name="Ma L.-J."/>
            <person name="Jaffe D."/>
            <person name="Butler J."/>
            <person name="Alvarez P."/>
            <person name="Gnerre S."/>
            <person name="Grabherr M."/>
            <person name="Kleber M."/>
            <person name="Mauceli E."/>
            <person name="Brockman W."/>
            <person name="MacCallum I.A."/>
            <person name="Young S."/>
            <person name="LaButti K."/>
            <person name="DeCaprio D."/>
            <person name="Crawford M."/>
            <person name="Koehrsen M."/>
            <person name="Engels R."/>
            <person name="Montgomery P."/>
            <person name="Pearson M."/>
            <person name="Howarth C."/>
            <person name="Larson L."/>
            <person name="White J."/>
            <person name="O'Leary S."/>
            <person name="Kodira C."/>
            <person name="Zeng Q."/>
            <person name="Yandava C."/>
            <person name="Alvarado L."/>
            <person name="Kistler C."/>
            <person name="Shim W.-B."/>
            <person name="Kang S."/>
            <person name="Woloshuk C."/>
        </authorList>
    </citation>
    <scope>NUCLEOTIDE SEQUENCE</scope>
    <source>
        <strain evidence="1">4287</strain>
    </source>
</reference>
<protein>
    <recommendedName>
        <fullName evidence="3">RanBP2-type domain-containing protein</fullName>
    </recommendedName>
</protein>
<evidence type="ECO:0000313" key="1">
    <source>
        <dbReference type="EMBL" id="KNB09286.1"/>
    </source>
</evidence>
<dbReference type="KEGG" id="fox:FOXG_20178"/>
<proteinExistence type="predicted"/>
<dbReference type="Proteomes" id="UP000009097">
    <property type="component" value="Unassembled WGS sequence"/>
</dbReference>